<accession>A0A1W0WMM9</accession>
<dbReference type="Proteomes" id="UP000192578">
    <property type="component" value="Unassembled WGS sequence"/>
</dbReference>
<sequence length="160" mass="17989">MIWEVTSFLILVLGASAADYYATTSAPPKPQLWLGTWLSTGEGVNMDAVVTAHGLPDVFLGNPMTTIKLTKCPCSLDGLMIERSYENTKTYEKGTNVQAFKVGEQFVSWWPVFNSDLRILYLDSGHKLDVFYEIISRYNQPGFESIQANDTHLHVSIFRC</sequence>
<organism evidence="2 3">
    <name type="scientific">Hypsibius exemplaris</name>
    <name type="common">Freshwater tardigrade</name>
    <dbReference type="NCBI Taxonomy" id="2072580"/>
    <lineage>
        <taxon>Eukaryota</taxon>
        <taxon>Metazoa</taxon>
        <taxon>Ecdysozoa</taxon>
        <taxon>Tardigrada</taxon>
        <taxon>Eutardigrada</taxon>
        <taxon>Parachela</taxon>
        <taxon>Hypsibioidea</taxon>
        <taxon>Hypsibiidae</taxon>
        <taxon>Hypsibius</taxon>
    </lineage>
</organism>
<reference evidence="3" key="1">
    <citation type="submission" date="2017-01" db="EMBL/GenBank/DDBJ databases">
        <title>Comparative genomics of anhydrobiosis in the tardigrade Hypsibius dujardini.</title>
        <authorList>
            <person name="Yoshida Y."/>
            <person name="Koutsovoulos G."/>
            <person name="Laetsch D."/>
            <person name="Stevens L."/>
            <person name="Kumar S."/>
            <person name="Horikawa D."/>
            <person name="Ishino K."/>
            <person name="Komine S."/>
            <person name="Tomita M."/>
            <person name="Blaxter M."/>
            <person name="Arakawa K."/>
        </authorList>
    </citation>
    <scope>NUCLEOTIDE SEQUENCE [LARGE SCALE GENOMIC DNA]</scope>
    <source>
        <strain evidence="3">Z151</strain>
    </source>
</reference>
<dbReference type="EMBL" id="MTYJ01000074">
    <property type="protein sequence ID" value="OQV16432.1"/>
    <property type="molecule type" value="Genomic_DNA"/>
</dbReference>
<evidence type="ECO:0000256" key="1">
    <source>
        <dbReference type="SAM" id="SignalP"/>
    </source>
</evidence>
<keyword evidence="3" id="KW-1185">Reference proteome</keyword>
<feature type="signal peptide" evidence="1">
    <location>
        <begin position="1"/>
        <end position="17"/>
    </location>
</feature>
<gene>
    <name evidence="2" type="ORF">BV898_09423</name>
</gene>
<name>A0A1W0WMM9_HYPEX</name>
<comment type="caution">
    <text evidence="2">The sequence shown here is derived from an EMBL/GenBank/DDBJ whole genome shotgun (WGS) entry which is preliminary data.</text>
</comment>
<dbReference type="AlphaFoldDB" id="A0A1W0WMM9"/>
<keyword evidence="1" id="KW-0732">Signal</keyword>
<proteinExistence type="predicted"/>
<feature type="chain" id="PRO_5011963784" evidence="1">
    <location>
        <begin position="18"/>
        <end position="160"/>
    </location>
</feature>
<protein>
    <submittedName>
        <fullName evidence="2">Uncharacterized protein</fullName>
    </submittedName>
</protein>
<evidence type="ECO:0000313" key="3">
    <source>
        <dbReference type="Proteomes" id="UP000192578"/>
    </source>
</evidence>
<evidence type="ECO:0000313" key="2">
    <source>
        <dbReference type="EMBL" id="OQV16432.1"/>
    </source>
</evidence>